<dbReference type="Gene3D" id="3.10.105.10">
    <property type="entry name" value="Dipeptide-binding Protein, Domain 3"/>
    <property type="match status" value="1"/>
</dbReference>
<comment type="subcellular location">
    <subcellularLocation>
        <location evidence="1">Periplasm</location>
    </subcellularLocation>
</comment>
<dbReference type="InterPro" id="IPR030678">
    <property type="entry name" value="Peptide/Ni-bd"/>
</dbReference>
<sequence length="498" mass="54798">MKKMLMTALILGSALAPAYAGSGPIKIVLPEEADLLEPCMATRSNIGRIIMENVSETLTELDVRGKKGVMPRLAEKWEQTQDGSWRFHLRQGVKFSNGTTFDAKDVKHSFDRVMSDKNACESRRYFGGMKIAANVVDPYTIDFKADPAQPILPLLMSLVTIVPEETPLAFIREPIGTGPYALKNWTPGQQIVLAARSDYWGAKPQVTEATYLFRADPSVRAAMVKAGEADLSPSISQLDATDPKTDFSYLDSETVYLRLDHNIQPLNDVRVRKALNLAIDRQAFLGTLVPQGAVLATALVPPTTQGWNPDVKVFPYDPEGAKKLLAEAKAAGVKVDTPITLIARTANFPNVTEIMEAVQSQLQEVGFKVDLKFVEVAEHESYYSKPFKEGRGPIIVAAMHDNSKGDPSFTMFFKYASQGTQSGFSDPKVDDLIKRASAAVGDERAKLWSQLIAYLHDDVVADALLFHMVGFSRVSPRIDFKPTIATNSMLQLSEIGIK</sequence>
<dbReference type="RefSeq" id="WP_041366192.1">
    <property type="nucleotide sequence ID" value="NZ_HG938354.1"/>
</dbReference>
<dbReference type="eggNOG" id="COG0747">
    <property type="taxonomic scope" value="Bacteria"/>
</dbReference>
<organism evidence="6 7">
    <name type="scientific">Neorhizobium galegae bv. orientalis str. HAMBI 540</name>
    <dbReference type="NCBI Taxonomy" id="1028800"/>
    <lineage>
        <taxon>Bacteria</taxon>
        <taxon>Pseudomonadati</taxon>
        <taxon>Pseudomonadota</taxon>
        <taxon>Alphaproteobacteria</taxon>
        <taxon>Hyphomicrobiales</taxon>
        <taxon>Rhizobiaceae</taxon>
        <taxon>Rhizobium/Agrobacterium group</taxon>
        <taxon>Neorhizobium</taxon>
    </lineage>
</organism>
<evidence type="ECO:0000313" key="7">
    <source>
        <dbReference type="Proteomes" id="UP000028181"/>
    </source>
</evidence>
<evidence type="ECO:0000256" key="2">
    <source>
        <dbReference type="ARBA" id="ARBA00005695"/>
    </source>
</evidence>
<keyword evidence="6" id="KW-0614">Plasmid</keyword>
<keyword evidence="3 4" id="KW-0732">Signal</keyword>
<dbReference type="InterPro" id="IPR000914">
    <property type="entry name" value="SBP_5_dom"/>
</dbReference>
<dbReference type="Pfam" id="PF00496">
    <property type="entry name" value="SBP_bac_5"/>
    <property type="match status" value="1"/>
</dbReference>
<dbReference type="HOGENOM" id="CLU_017028_7_0_5"/>
<dbReference type="GO" id="GO:1904680">
    <property type="term" value="F:peptide transmembrane transporter activity"/>
    <property type="evidence" value="ECO:0007669"/>
    <property type="project" value="TreeGrafter"/>
</dbReference>
<evidence type="ECO:0000256" key="1">
    <source>
        <dbReference type="ARBA" id="ARBA00004418"/>
    </source>
</evidence>
<protein>
    <submittedName>
        <fullName evidence="6">Dipeptide transporter periplasmic-binding component of ABC superfamily</fullName>
    </submittedName>
</protein>
<dbReference type="GeneID" id="24259861"/>
<proteinExistence type="inferred from homology"/>
<comment type="similarity">
    <text evidence="2">Belongs to the bacterial solute-binding protein 5 family.</text>
</comment>
<dbReference type="PANTHER" id="PTHR30290:SF38">
    <property type="entry name" value="D,D-DIPEPTIDE-BINDING PERIPLASMIC PROTEIN DDPA-RELATED"/>
    <property type="match status" value="1"/>
</dbReference>
<evidence type="ECO:0000256" key="3">
    <source>
        <dbReference type="ARBA" id="ARBA00022729"/>
    </source>
</evidence>
<dbReference type="OrthoDB" id="9803988at2"/>
<dbReference type="AlphaFoldDB" id="A0A068T1M6"/>
<dbReference type="Gene3D" id="3.40.190.10">
    <property type="entry name" value="Periplasmic binding protein-like II"/>
    <property type="match status" value="1"/>
</dbReference>
<dbReference type="PIRSF" id="PIRSF002741">
    <property type="entry name" value="MppA"/>
    <property type="match status" value="1"/>
</dbReference>
<evidence type="ECO:0000259" key="5">
    <source>
        <dbReference type="Pfam" id="PF00496"/>
    </source>
</evidence>
<feature type="signal peptide" evidence="4">
    <location>
        <begin position="1"/>
        <end position="20"/>
    </location>
</feature>
<dbReference type="CDD" id="cd08491">
    <property type="entry name" value="PBP2_NikA_DppA_OppA_like_12"/>
    <property type="match status" value="1"/>
</dbReference>
<dbReference type="GO" id="GO:0043190">
    <property type="term" value="C:ATP-binding cassette (ABC) transporter complex"/>
    <property type="evidence" value="ECO:0007669"/>
    <property type="project" value="InterPro"/>
</dbReference>
<gene>
    <name evidence="6" type="ORF">RG540_PA16760</name>
</gene>
<dbReference type="KEGG" id="ngg:RG540_PA16760"/>
<feature type="chain" id="PRO_5001653579" evidence="4">
    <location>
        <begin position="21"/>
        <end position="498"/>
    </location>
</feature>
<dbReference type="GO" id="GO:0015833">
    <property type="term" value="P:peptide transport"/>
    <property type="evidence" value="ECO:0007669"/>
    <property type="project" value="TreeGrafter"/>
</dbReference>
<dbReference type="SUPFAM" id="SSF53850">
    <property type="entry name" value="Periplasmic binding protein-like II"/>
    <property type="match status" value="1"/>
</dbReference>
<dbReference type="PATRIC" id="fig|1028800.3.peg.6340"/>
<feature type="domain" description="Solute-binding protein family 5" evidence="5">
    <location>
        <begin position="69"/>
        <end position="418"/>
    </location>
</feature>
<dbReference type="Proteomes" id="UP000028181">
    <property type="component" value="Plasmid pHAMBI540a"/>
</dbReference>
<evidence type="ECO:0000256" key="4">
    <source>
        <dbReference type="SAM" id="SignalP"/>
    </source>
</evidence>
<geneLocation type="plasmid" evidence="7">
    <name>II</name>
</geneLocation>
<name>A0A068T1M6_NEOGA</name>
<dbReference type="EMBL" id="HG938354">
    <property type="protein sequence ID" value="CDN52352.1"/>
    <property type="molecule type" value="Genomic_DNA"/>
</dbReference>
<reference evidence="7" key="1">
    <citation type="journal article" date="2014" name="BMC Genomics">
        <title>Genome sequencing of two Neorhizobium galegae strains reveals a noeT gene responsible for the unusual acetylation of the nodulation factors.</title>
        <authorList>
            <person name="Osterman J."/>
            <person name="Marsh J."/>
            <person name="Laine P.K."/>
            <person name="Zeng Z."/>
            <person name="Alatalo E."/>
            <person name="Sullivan J.T."/>
            <person name="Young J.P."/>
            <person name="Thomas-Oates J."/>
            <person name="Paulin L."/>
            <person name="Lindstrom K."/>
        </authorList>
    </citation>
    <scope>NUCLEOTIDE SEQUENCE [LARGE SCALE GENOMIC DNA]</scope>
    <source>
        <strain evidence="7">HAMBI 540</strain>
    </source>
</reference>
<evidence type="ECO:0000313" key="6">
    <source>
        <dbReference type="EMBL" id="CDN52352.1"/>
    </source>
</evidence>
<accession>A0A068T1M6</accession>
<dbReference type="PANTHER" id="PTHR30290">
    <property type="entry name" value="PERIPLASMIC BINDING COMPONENT OF ABC TRANSPORTER"/>
    <property type="match status" value="1"/>
</dbReference>
<keyword evidence="7" id="KW-1185">Reference proteome</keyword>
<dbReference type="InterPro" id="IPR039424">
    <property type="entry name" value="SBP_5"/>
</dbReference>
<dbReference type="GO" id="GO:0030288">
    <property type="term" value="C:outer membrane-bounded periplasmic space"/>
    <property type="evidence" value="ECO:0007669"/>
    <property type="project" value="UniProtKB-ARBA"/>
</dbReference>